<dbReference type="OMA" id="CENREQR"/>
<sequence length="72" mass="8296">MIHLSADQRPELRLQPCEWTQDCENREQRHQETSLRSQSGRSCFPCIFNLCKLSKAPREHGKEVLGATLVDS</sequence>
<evidence type="ECO:0000313" key="1">
    <source>
        <dbReference type="Ensembl" id="ENSCATP00000006055.1"/>
    </source>
</evidence>
<reference evidence="1" key="2">
    <citation type="submission" date="2025-09" db="UniProtKB">
        <authorList>
            <consortium name="Ensembl"/>
        </authorList>
    </citation>
    <scope>IDENTIFICATION</scope>
</reference>
<organism evidence="1 2">
    <name type="scientific">Cercocebus atys</name>
    <name type="common">Sooty mangabey</name>
    <name type="synonym">Cercocebus torquatus atys</name>
    <dbReference type="NCBI Taxonomy" id="9531"/>
    <lineage>
        <taxon>Eukaryota</taxon>
        <taxon>Metazoa</taxon>
        <taxon>Chordata</taxon>
        <taxon>Craniata</taxon>
        <taxon>Vertebrata</taxon>
        <taxon>Euteleostomi</taxon>
        <taxon>Mammalia</taxon>
        <taxon>Eutheria</taxon>
        <taxon>Euarchontoglires</taxon>
        <taxon>Primates</taxon>
        <taxon>Haplorrhini</taxon>
        <taxon>Catarrhini</taxon>
        <taxon>Cercopithecidae</taxon>
        <taxon>Cercopithecinae</taxon>
        <taxon>Cercocebus</taxon>
    </lineage>
</organism>
<accession>A0A2K5KZC7</accession>
<protein>
    <submittedName>
        <fullName evidence="1">Uncharacterized protein</fullName>
    </submittedName>
</protein>
<dbReference type="Proteomes" id="UP000233060">
    <property type="component" value="Unassembled WGS sequence"/>
</dbReference>
<name>A0A2K5KZC7_CERAT</name>
<dbReference type="Ensembl" id="ENSCATT00000022015.1">
    <property type="protein sequence ID" value="ENSCATP00000006055.1"/>
    <property type="gene ID" value="ENSCATG00000019138.1"/>
</dbReference>
<proteinExistence type="predicted"/>
<reference evidence="1" key="1">
    <citation type="submission" date="2025-08" db="UniProtKB">
        <authorList>
            <consortium name="Ensembl"/>
        </authorList>
    </citation>
    <scope>IDENTIFICATION</scope>
</reference>
<evidence type="ECO:0000313" key="2">
    <source>
        <dbReference type="Proteomes" id="UP000233060"/>
    </source>
</evidence>
<dbReference type="AlphaFoldDB" id="A0A2K5KZC7"/>
<keyword evidence="2" id="KW-1185">Reference proteome</keyword>
<dbReference type="Bgee" id="ENSCATG00000019138">
    <property type="expression patterns" value="Expressed in cerebellum and 12 other cell types or tissues"/>
</dbReference>